<dbReference type="KEGG" id="ppd:Ppro_2552"/>
<dbReference type="HOGENOM" id="CLU_063749_2_0_7"/>
<dbReference type="AlphaFoldDB" id="A1AS36"/>
<sequence>MKILVTSDSHGNYPLLFRASDAAAPLDAVIHLGDGGEDAELLNQATGIQVIAIAGNCDYHPSVPRELLWECAGIRFLLTHGDRYGVKRDLNLLEKRALQLEANVVLYGHSHQAAISTRSEILFVNPGTLIKGTSRTSYATLEIGPNGLKPLLHDIS</sequence>
<dbReference type="OrthoDB" id="9785951at2"/>
<dbReference type="GO" id="GO:0046872">
    <property type="term" value="F:metal ion binding"/>
    <property type="evidence" value="ECO:0007669"/>
    <property type="project" value="UniProtKB-KW"/>
</dbReference>
<reference evidence="4 5" key="1">
    <citation type="submission" date="2006-10" db="EMBL/GenBank/DDBJ databases">
        <title>Complete sequence of chromosome of Pelobacter propionicus DSM 2379.</title>
        <authorList>
            <consortium name="US DOE Joint Genome Institute"/>
            <person name="Copeland A."/>
            <person name="Lucas S."/>
            <person name="Lapidus A."/>
            <person name="Barry K."/>
            <person name="Detter J.C."/>
            <person name="Glavina del Rio T."/>
            <person name="Hammon N."/>
            <person name="Israni S."/>
            <person name="Dalin E."/>
            <person name="Tice H."/>
            <person name="Pitluck S."/>
            <person name="Saunders E."/>
            <person name="Brettin T."/>
            <person name="Bruce D."/>
            <person name="Han C."/>
            <person name="Tapia R."/>
            <person name="Schmutz J."/>
            <person name="Larimer F."/>
            <person name="Land M."/>
            <person name="Hauser L."/>
            <person name="Kyrpides N."/>
            <person name="Kim E."/>
            <person name="Lovley D."/>
            <person name="Richardson P."/>
        </authorList>
    </citation>
    <scope>NUCLEOTIDE SEQUENCE [LARGE SCALE GENOMIC DNA]</scope>
    <source>
        <strain evidence="5">DSM 2379 / NBRC 103807 / OttBd1</strain>
    </source>
</reference>
<dbReference type="STRING" id="338966.Ppro_2552"/>
<protein>
    <recommendedName>
        <fullName evidence="2">Phosphoesterase</fullName>
        <ecNumber evidence="2">3.1.4.-</ecNumber>
    </recommendedName>
</protein>
<name>A1AS36_PELPD</name>
<dbReference type="Proteomes" id="UP000006732">
    <property type="component" value="Chromosome"/>
</dbReference>
<accession>A1AS36</accession>
<evidence type="ECO:0000313" key="4">
    <source>
        <dbReference type="EMBL" id="ABL00157.1"/>
    </source>
</evidence>
<evidence type="ECO:0000313" key="5">
    <source>
        <dbReference type="Proteomes" id="UP000006732"/>
    </source>
</evidence>
<dbReference type="EMBL" id="CP000482">
    <property type="protein sequence ID" value="ABL00157.1"/>
    <property type="molecule type" value="Genomic_DNA"/>
</dbReference>
<dbReference type="NCBIfam" id="TIGR00040">
    <property type="entry name" value="yfcE"/>
    <property type="match status" value="1"/>
</dbReference>
<feature type="domain" description="Calcineurin-like phosphoesterase" evidence="3">
    <location>
        <begin position="1"/>
        <end position="143"/>
    </location>
</feature>
<dbReference type="SUPFAM" id="SSF56300">
    <property type="entry name" value="Metallo-dependent phosphatases"/>
    <property type="match status" value="1"/>
</dbReference>
<keyword evidence="5" id="KW-1185">Reference proteome</keyword>
<comment type="similarity">
    <text evidence="1 2">Belongs to the metallophosphoesterase superfamily. YfcE family.</text>
</comment>
<evidence type="ECO:0000259" key="3">
    <source>
        <dbReference type="Pfam" id="PF12850"/>
    </source>
</evidence>
<dbReference type="InterPro" id="IPR000979">
    <property type="entry name" value="Phosphodiesterase_MJ0936/Vps29"/>
</dbReference>
<comment type="cofactor">
    <cofactor evidence="2">
        <name>a divalent metal cation</name>
        <dbReference type="ChEBI" id="CHEBI:60240"/>
    </cofactor>
</comment>
<dbReference type="EC" id="3.1.4.-" evidence="2"/>
<dbReference type="GO" id="GO:0016787">
    <property type="term" value="F:hydrolase activity"/>
    <property type="evidence" value="ECO:0007669"/>
    <property type="project" value="UniProtKB-UniRule"/>
</dbReference>
<dbReference type="PANTHER" id="PTHR11124">
    <property type="entry name" value="VACUOLAR SORTING PROTEIN VPS29"/>
    <property type="match status" value="1"/>
</dbReference>
<organism evidence="4 5">
    <name type="scientific">Pelobacter propionicus (strain DSM 2379 / NBRC 103807 / OttBd1)</name>
    <dbReference type="NCBI Taxonomy" id="338966"/>
    <lineage>
        <taxon>Bacteria</taxon>
        <taxon>Pseudomonadati</taxon>
        <taxon>Thermodesulfobacteriota</taxon>
        <taxon>Desulfuromonadia</taxon>
        <taxon>Desulfuromonadales</taxon>
        <taxon>Desulfuromonadaceae</taxon>
        <taxon>Pelobacter</taxon>
    </lineage>
</organism>
<evidence type="ECO:0000256" key="2">
    <source>
        <dbReference type="RuleBase" id="RU362039"/>
    </source>
</evidence>
<dbReference type="eggNOG" id="COG0622">
    <property type="taxonomic scope" value="Bacteria"/>
</dbReference>
<keyword evidence="2" id="KW-0479">Metal-binding</keyword>
<evidence type="ECO:0000256" key="1">
    <source>
        <dbReference type="ARBA" id="ARBA00008950"/>
    </source>
</evidence>
<dbReference type="InterPro" id="IPR024654">
    <property type="entry name" value="Calcineurin-like_PHP_lpxH"/>
</dbReference>
<dbReference type="Pfam" id="PF12850">
    <property type="entry name" value="Metallophos_2"/>
    <property type="match status" value="1"/>
</dbReference>
<proteinExistence type="inferred from homology"/>
<dbReference type="InterPro" id="IPR029052">
    <property type="entry name" value="Metallo-depent_PP-like"/>
</dbReference>
<dbReference type="Gene3D" id="3.60.21.10">
    <property type="match status" value="1"/>
</dbReference>
<gene>
    <name evidence="4" type="ordered locus">Ppro_2552</name>
</gene>